<protein>
    <submittedName>
        <fullName evidence="1">Uncharacterized protein</fullName>
    </submittedName>
</protein>
<gene>
    <name evidence="1" type="ORF">HNQ08_004947</name>
</gene>
<organism evidence="1 2">
    <name type="scientific">Deinococcus humi</name>
    <dbReference type="NCBI Taxonomy" id="662880"/>
    <lineage>
        <taxon>Bacteria</taxon>
        <taxon>Thermotogati</taxon>
        <taxon>Deinococcota</taxon>
        <taxon>Deinococci</taxon>
        <taxon>Deinococcales</taxon>
        <taxon>Deinococcaceae</taxon>
        <taxon>Deinococcus</taxon>
    </lineage>
</organism>
<dbReference type="EMBL" id="JACHFL010000022">
    <property type="protein sequence ID" value="MBB5365821.1"/>
    <property type="molecule type" value="Genomic_DNA"/>
</dbReference>
<keyword evidence="2" id="KW-1185">Reference proteome</keyword>
<comment type="caution">
    <text evidence="1">The sequence shown here is derived from an EMBL/GenBank/DDBJ whole genome shotgun (WGS) entry which is preliminary data.</text>
</comment>
<reference evidence="1 2" key="1">
    <citation type="submission" date="2020-08" db="EMBL/GenBank/DDBJ databases">
        <title>Genomic Encyclopedia of Type Strains, Phase IV (KMG-IV): sequencing the most valuable type-strain genomes for metagenomic binning, comparative biology and taxonomic classification.</title>
        <authorList>
            <person name="Goeker M."/>
        </authorList>
    </citation>
    <scope>NUCLEOTIDE SEQUENCE [LARGE SCALE GENOMIC DNA]</scope>
    <source>
        <strain evidence="1 2">DSM 27939</strain>
    </source>
</reference>
<evidence type="ECO:0000313" key="1">
    <source>
        <dbReference type="EMBL" id="MBB5365821.1"/>
    </source>
</evidence>
<dbReference type="Proteomes" id="UP000552709">
    <property type="component" value="Unassembled WGS sequence"/>
</dbReference>
<proteinExistence type="predicted"/>
<sequence length="46" mass="5514">MLRPHLRFCMVENPHLFRFLSIDAYANASKPWAFRRNAACFQPSFR</sequence>
<evidence type="ECO:0000313" key="2">
    <source>
        <dbReference type="Proteomes" id="UP000552709"/>
    </source>
</evidence>
<name>A0A7W8NGS4_9DEIO</name>
<dbReference type="AlphaFoldDB" id="A0A7W8NGS4"/>
<accession>A0A7W8NGS4</accession>